<evidence type="ECO:0000313" key="3">
    <source>
        <dbReference type="Proteomes" id="UP000660021"/>
    </source>
</evidence>
<organism evidence="2 3">
    <name type="scientific">Pseudoflavonifractor hominis</name>
    <dbReference type="NCBI Taxonomy" id="2763059"/>
    <lineage>
        <taxon>Bacteria</taxon>
        <taxon>Bacillati</taxon>
        <taxon>Bacillota</taxon>
        <taxon>Clostridia</taxon>
        <taxon>Eubacteriales</taxon>
        <taxon>Oscillospiraceae</taxon>
        <taxon>Pseudoflavonifractor</taxon>
    </lineage>
</organism>
<feature type="chain" id="PRO_5047524004" evidence="1">
    <location>
        <begin position="27"/>
        <end position="156"/>
    </location>
</feature>
<name>A0ABR7HUR9_9FIRM</name>
<dbReference type="Proteomes" id="UP000660021">
    <property type="component" value="Unassembled WGS sequence"/>
</dbReference>
<accession>A0ABR7HUR9</accession>
<gene>
    <name evidence="2" type="ORF">H8S34_10240</name>
</gene>
<evidence type="ECO:0000313" key="2">
    <source>
        <dbReference type="EMBL" id="MBC5731206.1"/>
    </source>
</evidence>
<comment type="caution">
    <text evidence="2">The sequence shown here is derived from an EMBL/GenBank/DDBJ whole genome shotgun (WGS) entry which is preliminary data.</text>
</comment>
<dbReference type="EMBL" id="JACOPR010000006">
    <property type="protein sequence ID" value="MBC5731206.1"/>
    <property type="molecule type" value="Genomic_DNA"/>
</dbReference>
<proteinExistence type="predicted"/>
<evidence type="ECO:0000256" key="1">
    <source>
        <dbReference type="SAM" id="SignalP"/>
    </source>
</evidence>
<keyword evidence="3" id="KW-1185">Reference proteome</keyword>
<keyword evidence="1" id="KW-0732">Signal</keyword>
<reference evidence="2 3" key="1">
    <citation type="submission" date="2020-08" db="EMBL/GenBank/DDBJ databases">
        <title>Genome public.</title>
        <authorList>
            <person name="Liu C."/>
            <person name="Sun Q."/>
        </authorList>
    </citation>
    <scope>NUCLEOTIDE SEQUENCE [LARGE SCALE GENOMIC DNA]</scope>
    <source>
        <strain evidence="2 3">New-38</strain>
    </source>
</reference>
<dbReference type="RefSeq" id="WP_186963920.1">
    <property type="nucleotide sequence ID" value="NZ_JACOPR010000006.1"/>
</dbReference>
<dbReference type="Pfam" id="PF14270">
    <property type="entry name" value="DUF4358"/>
    <property type="match status" value="1"/>
</dbReference>
<feature type="signal peptide" evidence="1">
    <location>
        <begin position="1"/>
        <end position="26"/>
    </location>
</feature>
<sequence length="156" mass="16217">MRPSLFRRLLPLAALCLLLSACGGKAATPFDPAATAQALQDSGAFSEPLESMSQDLACGTLYAIDSADVTGCAVYTTPTAGAEEIAVFTLVDEDAAKSALDALTQRVADQKEALENYQPNEVSKLDNAILEQRGNSVLLAVAADADAAQKALDALK</sequence>
<dbReference type="PROSITE" id="PS51257">
    <property type="entry name" value="PROKAR_LIPOPROTEIN"/>
    <property type="match status" value="1"/>
</dbReference>
<protein>
    <submittedName>
        <fullName evidence="2">DUF4358 domain-containing protein</fullName>
    </submittedName>
</protein>
<dbReference type="InterPro" id="IPR025648">
    <property type="entry name" value="DUF4358"/>
</dbReference>